<feature type="transmembrane region" description="Helical" evidence="10">
    <location>
        <begin position="181"/>
        <end position="204"/>
    </location>
</feature>
<keyword evidence="4" id="KW-0813">Transport</keyword>
<evidence type="ECO:0000256" key="10">
    <source>
        <dbReference type="SAM" id="Phobius"/>
    </source>
</evidence>
<sequence>MPRHEGCAASGVPWRESTAAARNDGAVKLGLAGGALCVIGGIAVLAGVLPPSELATIAERVWPVLLFVVAVTIVAELAAVAGLFDLVAEKLARAARGRTGMLWLLVLVLAIVTTAFLSLDTTAVLLTPVVVTMARQHRLDPLPFAFVTVVLANTASLVLPVSNLTNLLAAERADSMDPWRFLALLGPSAAIAIVVSALLLTVVFLPRLPRRHEAAAPPEISDPVLLRVAGVVVAVLLPLLVVGIAPWIPASAAAVVLGAAYVWRAPRVIRPALIPWSLLLFAGGLFVVVGAAEQGGLGAITSTLVGEDSVWQVAGAGVLAANAVNNLPAFLALESAAGGGERLAALLVGVNAGPLLTPWASLATLLWFGRLTAMGVEVRWSRFVALGLIVAPLTVAAAVLPLAL</sequence>
<evidence type="ECO:0000256" key="4">
    <source>
        <dbReference type="ARBA" id="ARBA00022448"/>
    </source>
</evidence>
<evidence type="ECO:0000256" key="7">
    <source>
        <dbReference type="ARBA" id="ARBA00022849"/>
    </source>
</evidence>
<feature type="transmembrane region" description="Helical" evidence="10">
    <location>
        <begin position="345"/>
        <end position="368"/>
    </location>
</feature>
<dbReference type="EMBL" id="CP038266">
    <property type="protein sequence ID" value="QBR88793.1"/>
    <property type="molecule type" value="Genomic_DNA"/>
</dbReference>
<protein>
    <submittedName>
        <fullName evidence="12">Arsenic transporter</fullName>
    </submittedName>
</protein>
<comment type="similarity">
    <text evidence="2">Belongs to the ArsB family.</text>
</comment>
<evidence type="ECO:0000256" key="9">
    <source>
        <dbReference type="ARBA" id="ARBA00023136"/>
    </source>
</evidence>
<evidence type="ECO:0000313" key="12">
    <source>
        <dbReference type="EMBL" id="QBR88793.1"/>
    </source>
</evidence>
<keyword evidence="8 10" id="KW-1133">Transmembrane helix</keyword>
<evidence type="ECO:0000256" key="5">
    <source>
        <dbReference type="ARBA" id="ARBA00022475"/>
    </source>
</evidence>
<dbReference type="PANTHER" id="PTHR43302:SF5">
    <property type="entry name" value="TRANSPORTER ARSB-RELATED"/>
    <property type="match status" value="1"/>
</dbReference>
<feature type="transmembrane region" description="Helical" evidence="10">
    <location>
        <begin position="247"/>
        <end position="265"/>
    </location>
</feature>
<evidence type="ECO:0000256" key="2">
    <source>
        <dbReference type="ARBA" id="ARBA00006433"/>
    </source>
</evidence>
<feature type="transmembrane region" description="Helical" evidence="10">
    <location>
        <begin position="380"/>
        <end position="403"/>
    </location>
</feature>
<evidence type="ECO:0000256" key="1">
    <source>
        <dbReference type="ARBA" id="ARBA00004651"/>
    </source>
</evidence>
<keyword evidence="13" id="KW-1185">Reference proteome</keyword>
<dbReference type="Pfam" id="PF03600">
    <property type="entry name" value="CitMHS"/>
    <property type="match status" value="1"/>
</dbReference>
<keyword evidence="9 10" id="KW-0472">Membrane</keyword>
<evidence type="ECO:0000256" key="6">
    <source>
        <dbReference type="ARBA" id="ARBA00022692"/>
    </source>
</evidence>
<dbReference type="PRINTS" id="PR00758">
    <property type="entry name" value="ARSENICPUMP"/>
</dbReference>
<gene>
    <name evidence="12" type="ORF">E4K62_08850</name>
</gene>
<evidence type="ECO:0000259" key="11">
    <source>
        <dbReference type="Pfam" id="PF03600"/>
    </source>
</evidence>
<evidence type="ECO:0000256" key="3">
    <source>
        <dbReference type="ARBA" id="ARBA00009843"/>
    </source>
</evidence>
<dbReference type="InterPro" id="IPR004680">
    <property type="entry name" value="Cit_transptr-like_dom"/>
</dbReference>
<comment type="similarity">
    <text evidence="3">Belongs to the CitM (TC 2.A.11) transporter family.</text>
</comment>
<feature type="transmembrane region" description="Helical" evidence="10">
    <location>
        <begin position="61"/>
        <end position="84"/>
    </location>
</feature>
<dbReference type="Proteomes" id="UP000295748">
    <property type="component" value="Chromosome"/>
</dbReference>
<proteinExistence type="inferred from homology"/>
<feature type="transmembrane region" description="Helical" evidence="10">
    <location>
        <begin position="142"/>
        <end position="161"/>
    </location>
</feature>
<keyword evidence="6 10" id="KW-0812">Transmembrane</keyword>
<reference evidence="12 13" key="1">
    <citation type="submission" date="2019-03" db="EMBL/GenBank/DDBJ databases">
        <authorList>
            <person name="Dong K."/>
        </authorList>
    </citation>
    <scope>NUCLEOTIDE SEQUENCE [LARGE SCALE GENOMIC DNA]</scope>
    <source>
        <strain evidence="13">dk512</strain>
    </source>
</reference>
<dbReference type="PANTHER" id="PTHR43302">
    <property type="entry name" value="TRANSPORTER ARSB-RELATED"/>
    <property type="match status" value="1"/>
</dbReference>
<evidence type="ECO:0000313" key="13">
    <source>
        <dbReference type="Proteomes" id="UP000295748"/>
    </source>
</evidence>
<feature type="transmembrane region" description="Helical" evidence="10">
    <location>
        <begin position="311"/>
        <end position="333"/>
    </location>
</feature>
<feature type="transmembrane region" description="Helical" evidence="10">
    <location>
        <begin position="104"/>
        <end position="130"/>
    </location>
</feature>
<name>A0ABX5SRM8_9MICO</name>
<keyword evidence="7" id="KW-0059">Arsenical resistance</keyword>
<feature type="domain" description="Citrate transporter-like" evidence="11">
    <location>
        <begin position="38"/>
        <end position="338"/>
    </location>
</feature>
<evidence type="ECO:0000256" key="8">
    <source>
        <dbReference type="ARBA" id="ARBA00022989"/>
    </source>
</evidence>
<accession>A0ABX5SRM8</accession>
<feature type="transmembrane region" description="Helical" evidence="10">
    <location>
        <begin position="272"/>
        <end position="291"/>
    </location>
</feature>
<organism evidence="12 13">
    <name type="scientific">Microbacterium wangchenii</name>
    <dbReference type="NCBI Taxonomy" id="2541726"/>
    <lineage>
        <taxon>Bacteria</taxon>
        <taxon>Bacillati</taxon>
        <taxon>Actinomycetota</taxon>
        <taxon>Actinomycetes</taxon>
        <taxon>Micrococcales</taxon>
        <taxon>Microbacteriaceae</taxon>
        <taxon>Microbacterium</taxon>
    </lineage>
</organism>
<comment type="subcellular location">
    <subcellularLocation>
        <location evidence="1">Cell membrane</location>
        <topology evidence="1">Multi-pass membrane protein</topology>
    </subcellularLocation>
</comment>
<dbReference type="InterPro" id="IPR000802">
    <property type="entry name" value="Arsenical_pump_ArsB"/>
</dbReference>
<keyword evidence="5" id="KW-1003">Cell membrane</keyword>
<feature type="transmembrane region" description="Helical" evidence="10">
    <location>
        <begin position="29"/>
        <end position="49"/>
    </location>
</feature>